<protein>
    <submittedName>
        <fullName evidence="3">Rho GTPase activation protein</fullName>
    </submittedName>
</protein>
<dbReference type="GO" id="GO:0005096">
    <property type="term" value="F:GTPase activator activity"/>
    <property type="evidence" value="ECO:0007669"/>
    <property type="project" value="UniProtKB-KW"/>
</dbReference>
<dbReference type="SUPFAM" id="SSF48350">
    <property type="entry name" value="GTPase activation domain, GAP"/>
    <property type="match status" value="1"/>
</dbReference>
<evidence type="ECO:0000259" key="2">
    <source>
        <dbReference type="PROSITE" id="PS50238"/>
    </source>
</evidence>
<feature type="domain" description="Rho-GAP" evidence="2">
    <location>
        <begin position="152"/>
        <end position="341"/>
    </location>
</feature>
<comment type="caution">
    <text evidence="3">The sequence shown here is derived from an EMBL/GenBank/DDBJ whole genome shotgun (WGS) entry which is preliminary data.</text>
</comment>
<dbReference type="GO" id="GO:0007165">
    <property type="term" value="P:signal transduction"/>
    <property type="evidence" value="ECO:0007669"/>
    <property type="project" value="InterPro"/>
</dbReference>
<name>A0AAJ0BG43_9PEZI</name>
<keyword evidence="1" id="KW-0343">GTPase activation</keyword>
<proteinExistence type="predicted"/>
<dbReference type="EMBL" id="MU839832">
    <property type="protein sequence ID" value="KAK1756498.1"/>
    <property type="molecule type" value="Genomic_DNA"/>
</dbReference>
<dbReference type="PROSITE" id="PS50238">
    <property type="entry name" value="RHOGAP"/>
    <property type="match status" value="1"/>
</dbReference>
<evidence type="ECO:0000313" key="3">
    <source>
        <dbReference type="EMBL" id="KAK1756498.1"/>
    </source>
</evidence>
<dbReference type="AlphaFoldDB" id="A0AAJ0BG43"/>
<evidence type="ECO:0000256" key="1">
    <source>
        <dbReference type="ARBA" id="ARBA00022468"/>
    </source>
</evidence>
<dbReference type="GO" id="GO:0005938">
    <property type="term" value="C:cell cortex"/>
    <property type="evidence" value="ECO:0007669"/>
    <property type="project" value="UniProtKB-ARBA"/>
</dbReference>
<sequence length="347" mass="38384">MAPADYDRNTLAEIKNMLQEKKETVRASAEITQSLRSKNPSARVPSSMYDGENDTGLPFASDAISVIAPSEIEFTFDDTVINSHAYRRVLAQAQARIQAPDQQATGNPADMPDSLTVRQNHPGVLMNTTEGRRQSSSVSAPQNASSRPVFGLTLSVLYERDKLAVPVIVHQCIKGVDLYGLQVEGIYLKSGSVHNVNILRNHFNMAPIDFLNSENLGLSIYDVADLLKSFLLSLPEPLVPKYQADALVSAARFDDDDIRRDTLHAIINTLPDPNYAVLRALTLHLSRVIDHSQVNKMTAWNLAVVFAPTLMGPTTDDSDILIAEWQIRAVRTILLFPYWIFVGDDGQ</sequence>
<dbReference type="InterPro" id="IPR050729">
    <property type="entry name" value="Rho-GAP"/>
</dbReference>
<keyword evidence="4" id="KW-1185">Reference proteome</keyword>
<accession>A0AAJ0BG43</accession>
<dbReference type="PANTHER" id="PTHR23176">
    <property type="entry name" value="RHO/RAC/CDC GTPASE-ACTIVATING PROTEIN"/>
    <property type="match status" value="1"/>
</dbReference>
<dbReference type="Pfam" id="PF00620">
    <property type="entry name" value="RhoGAP"/>
    <property type="match status" value="1"/>
</dbReference>
<dbReference type="SMART" id="SM00324">
    <property type="entry name" value="RhoGAP"/>
    <property type="match status" value="1"/>
</dbReference>
<reference evidence="3" key="1">
    <citation type="submission" date="2023-06" db="EMBL/GenBank/DDBJ databases">
        <title>Genome-scale phylogeny and comparative genomics of the fungal order Sordariales.</title>
        <authorList>
            <consortium name="Lawrence Berkeley National Laboratory"/>
            <person name="Hensen N."/>
            <person name="Bonometti L."/>
            <person name="Westerberg I."/>
            <person name="Brannstrom I.O."/>
            <person name="Guillou S."/>
            <person name="Cros-Aarteil S."/>
            <person name="Calhoun S."/>
            <person name="Haridas S."/>
            <person name="Kuo A."/>
            <person name="Mondo S."/>
            <person name="Pangilinan J."/>
            <person name="Riley R."/>
            <person name="Labutti K."/>
            <person name="Andreopoulos B."/>
            <person name="Lipzen A."/>
            <person name="Chen C."/>
            <person name="Yanf M."/>
            <person name="Daum C."/>
            <person name="Ng V."/>
            <person name="Clum A."/>
            <person name="Steindorff A."/>
            <person name="Ohm R."/>
            <person name="Martin F."/>
            <person name="Silar P."/>
            <person name="Natvig D."/>
            <person name="Lalanne C."/>
            <person name="Gautier V."/>
            <person name="Ament-Velasquez S.L."/>
            <person name="Kruys A."/>
            <person name="Hutchinson M.I."/>
            <person name="Powell A.J."/>
            <person name="Barry K."/>
            <person name="Miller A.N."/>
            <person name="Grigoriev I.V."/>
            <person name="Debuchy R."/>
            <person name="Gladieux P."/>
            <person name="Thoren M.H."/>
            <person name="Johannesson H."/>
        </authorList>
    </citation>
    <scope>NUCLEOTIDE SEQUENCE</scope>
    <source>
        <strain evidence="3">PSN4</strain>
    </source>
</reference>
<dbReference type="Gene3D" id="1.10.555.10">
    <property type="entry name" value="Rho GTPase activation protein"/>
    <property type="match status" value="1"/>
</dbReference>
<organism evidence="3 4">
    <name type="scientific">Echria macrotheca</name>
    <dbReference type="NCBI Taxonomy" id="438768"/>
    <lineage>
        <taxon>Eukaryota</taxon>
        <taxon>Fungi</taxon>
        <taxon>Dikarya</taxon>
        <taxon>Ascomycota</taxon>
        <taxon>Pezizomycotina</taxon>
        <taxon>Sordariomycetes</taxon>
        <taxon>Sordariomycetidae</taxon>
        <taxon>Sordariales</taxon>
        <taxon>Schizotheciaceae</taxon>
        <taxon>Echria</taxon>
    </lineage>
</organism>
<gene>
    <name evidence="3" type="ORF">QBC47DRAFT_360183</name>
</gene>
<dbReference type="InterPro" id="IPR008936">
    <property type="entry name" value="Rho_GTPase_activation_prot"/>
</dbReference>
<dbReference type="InterPro" id="IPR000198">
    <property type="entry name" value="RhoGAP_dom"/>
</dbReference>
<evidence type="ECO:0000313" key="4">
    <source>
        <dbReference type="Proteomes" id="UP001239445"/>
    </source>
</evidence>
<dbReference type="Proteomes" id="UP001239445">
    <property type="component" value="Unassembled WGS sequence"/>
</dbReference>
<dbReference type="PANTHER" id="PTHR23176:SF136">
    <property type="entry name" value="RHO GTPASE ACTIVATOR (RGD1)"/>
    <property type="match status" value="1"/>
</dbReference>